<dbReference type="GO" id="GO:0042393">
    <property type="term" value="F:histone binding"/>
    <property type="evidence" value="ECO:0007669"/>
    <property type="project" value="TreeGrafter"/>
</dbReference>
<dbReference type="GO" id="GO:0010032">
    <property type="term" value="P:meiotic chromosome condensation"/>
    <property type="evidence" value="ECO:0007669"/>
    <property type="project" value="TreeGrafter"/>
</dbReference>
<name>A0A3M0JGE9_HIRRU</name>
<reference evidence="1 2" key="1">
    <citation type="submission" date="2018-07" db="EMBL/GenBank/DDBJ databases">
        <title>A high quality draft genome assembly of the barn swallow (H. rustica rustica).</title>
        <authorList>
            <person name="Formenti G."/>
            <person name="Chiara M."/>
            <person name="Poveda L."/>
            <person name="Francoijs K.-J."/>
            <person name="Bonisoli-Alquati A."/>
            <person name="Canova L."/>
            <person name="Gianfranceschi L."/>
            <person name="Horner D.S."/>
            <person name="Saino N."/>
        </authorList>
    </citation>
    <scope>NUCLEOTIDE SEQUENCE [LARGE SCALE GENOMIC DNA]</scope>
    <source>
        <strain evidence="1">Chelidonia</strain>
        <tissue evidence="1">Blood</tissue>
    </source>
</reference>
<organism evidence="1 2">
    <name type="scientific">Hirundo rustica rustica</name>
    <dbReference type="NCBI Taxonomy" id="333673"/>
    <lineage>
        <taxon>Eukaryota</taxon>
        <taxon>Metazoa</taxon>
        <taxon>Chordata</taxon>
        <taxon>Craniata</taxon>
        <taxon>Vertebrata</taxon>
        <taxon>Euteleostomi</taxon>
        <taxon>Archelosauria</taxon>
        <taxon>Archosauria</taxon>
        <taxon>Dinosauria</taxon>
        <taxon>Saurischia</taxon>
        <taxon>Theropoda</taxon>
        <taxon>Coelurosauria</taxon>
        <taxon>Aves</taxon>
        <taxon>Neognathae</taxon>
        <taxon>Neoaves</taxon>
        <taxon>Telluraves</taxon>
        <taxon>Australaves</taxon>
        <taxon>Passeriformes</taxon>
        <taxon>Sylvioidea</taxon>
        <taxon>Hirundinidae</taxon>
        <taxon>Hirundo</taxon>
    </lineage>
</organism>
<dbReference type="OrthoDB" id="436262at2759"/>
<evidence type="ECO:0008006" key="3">
    <source>
        <dbReference type="Google" id="ProtNLM"/>
    </source>
</evidence>
<dbReference type="AlphaFoldDB" id="A0A3M0JGE9"/>
<dbReference type="InterPro" id="IPR026971">
    <property type="entry name" value="CND1/NCAPD3"/>
</dbReference>
<dbReference type="PANTHER" id="PTHR14222">
    <property type="entry name" value="CONDENSIN"/>
    <property type="match status" value="1"/>
</dbReference>
<dbReference type="GO" id="GO:0000779">
    <property type="term" value="C:condensed chromosome, centromeric region"/>
    <property type="evidence" value="ECO:0007669"/>
    <property type="project" value="TreeGrafter"/>
</dbReference>
<evidence type="ECO:0000313" key="2">
    <source>
        <dbReference type="Proteomes" id="UP000269221"/>
    </source>
</evidence>
<proteinExistence type="predicted"/>
<comment type="caution">
    <text evidence="1">The sequence shown here is derived from an EMBL/GenBank/DDBJ whole genome shotgun (WGS) entry which is preliminary data.</text>
</comment>
<accession>A0A3M0JGE9</accession>
<sequence length="364" mass="40276">MHDSVIGGAKAGVRWTSAFVTTSLEATGGACKLWQPSRPWILSRSQLSCSPTSWQKEQMRAAIVHACCQQAVEKLQETAEQQAVSLISSEFPESCSRLPFTMLEKSPLPDVRSNLIAAAGDLAIRLWDLLEPWTSPLCARKGNVKTLLQGDRALGCQDSVPGHAVYHLIPGIVRHLWDPNGGLEEESFHAMMRLWQPSRPWILSRSQLSCSPTSWQKEQMRAAIVHACCQQAVEKLQETAEQQAVSLISSEFPESCSRLPFTMLEKSPLPDVRSNLIAAAGDLAIRLWDLPEPWTSPLCARKGNVKTLLQGDRALGCQDSVPGHAVYHLIPGIVRHLWDPNGGLEEESFHAMMRHLLSFLPKGK</sequence>
<dbReference type="STRING" id="333673.A0A3M0JGE9"/>
<dbReference type="PANTHER" id="PTHR14222:SF2">
    <property type="entry name" value="CONDENSIN COMPLEX SUBUNIT 1"/>
    <property type="match status" value="1"/>
</dbReference>
<keyword evidence="2" id="KW-1185">Reference proteome</keyword>
<dbReference type="Proteomes" id="UP000269221">
    <property type="component" value="Unassembled WGS sequence"/>
</dbReference>
<gene>
    <name evidence="1" type="ORF">DUI87_23311</name>
</gene>
<dbReference type="GO" id="GO:0000796">
    <property type="term" value="C:condensin complex"/>
    <property type="evidence" value="ECO:0007669"/>
    <property type="project" value="TreeGrafter"/>
</dbReference>
<evidence type="ECO:0000313" key="1">
    <source>
        <dbReference type="EMBL" id="RMB99904.1"/>
    </source>
</evidence>
<dbReference type="GO" id="GO:0007076">
    <property type="term" value="P:mitotic chromosome condensation"/>
    <property type="evidence" value="ECO:0007669"/>
    <property type="project" value="InterPro"/>
</dbReference>
<dbReference type="EMBL" id="QRBI01000145">
    <property type="protein sequence ID" value="RMB99904.1"/>
    <property type="molecule type" value="Genomic_DNA"/>
</dbReference>
<protein>
    <recommendedName>
        <fullName evidence="3">Condensin complex subunit 1 C-terminal domain-containing protein</fullName>
    </recommendedName>
</protein>